<feature type="region of interest" description="Disordered" evidence="1">
    <location>
        <begin position="1"/>
        <end position="54"/>
    </location>
</feature>
<protein>
    <submittedName>
        <fullName evidence="2">Uncharacterized protein</fullName>
    </submittedName>
</protein>
<keyword evidence="3" id="KW-1185">Reference proteome</keyword>
<evidence type="ECO:0000313" key="3">
    <source>
        <dbReference type="Proteomes" id="UP000323386"/>
    </source>
</evidence>
<accession>A0A5C3FDV9</accession>
<sequence length="444" mass="48973">MAPKQASRASACLSRGRNSSRSPSPSPAPKRSKAKVATAPPPTKLLLPTSPIDEDDDAVVCVGSQMPSRAPAVAPAAAAAPAAAPAPAPAAATHAVSARLEEQGKQPSTWSPLTNDEVEEQPLTKYKMLHHIMHDCHKTLNFAIGLAKSVQERKEAGDKQMDAIVNLAAQVDRVLEELADARVQLANLARGKGVFTSSDNVNHALFKAIDKKRISEPFADRPLRINWNAYEYKSKFEVGLTDWAANKIANNRGDYGVPEDMSLERIKNGCLRSLRNHRNRGCQMADPTKAAKERERVQWERRYRRRVVLAANRMDALKSLMDYEGKKDPATMPWTSSCSALSWMVSGTWKDKDDEHKAACKDVQRNRPTEGRTGNQWGEDSGMVVKKWEEPQQQQQRQHNGGAAAAAIAATQQRRNGRSESDSNNTTAAQQPQPQPRQRNGERQ</sequence>
<evidence type="ECO:0000313" key="2">
    <source>
        <dbReference type="EMBL" id="SPO42296.1"/>
    </source>
</evidence>
<gene>
    <name evidence="2" type="ORF">PSFLO_07779</name>
</gene>
<dbReference type="EMBL" id="OOIP01000114">
    <property type="protein sequence ID" value="SPO42296.1"/>
    <property type="molecule type" value="Genomic_DNA"/>
</dbReference>
<evidence type="ECO:0000256" key="1">
    <source>
        <dbReference type="SAM" id="MobiDB-lite"/>
    </source>
</evidence>
<dbReference type="Proteomes" id="UP000323386">
    <property type="component" value="Unassembled WGS sequence"/>
</dbReference>
<feature type="region of interest" description="Disordered" evidence="1">
    <location>
        <begin position="362"/>
        <end position="444"/>
    </location>
</feature>
<name>A0A5C3FDV9_9BASI</name>
<organism evidence="2 3">
    <name type="scientific">Pseudozyma flocculosa</name>
    <dbReference type="NCBI Taxonomy" id="84751"/>
    <lineage>
        <taxon>Eukaryota</taxon>
        <taxon>Fungi</taxon>
        <taxon>Dikarya</taxon>
        <taxon>Basidiomycota</taxon>
        <taxon>Ustilaginomycotina</taxon>
        <taxon>Ustilaginomycetes</taxon>
        <taxon>Ustilaginales</taxon>
        <taxon>Ustilaginaceae</taxon>
        <taxon>Pseudozyma</taxon>
    </lineage>
</organism>
<dbReference type="AlphaFoldDB" id="A0A5C3FDV9"/>
<feature type="compositionally biased region" description="Low complexity" evidence="1">
    <location>
        <begin position="392"/>
        <end position="413"/>
    </location>
</feature>
<reference evidence="2 3" key="1">
    <citation type="submission" date="2018-03" db="EMBL/GenBank/DDBJ databases">
        <authorList>
            <person name="Guldener U."/>
        </authorList>
    </citation>
    <scope>NUCLEOTIDE SEQUENCE [LARGE SCALE GENOMIC DNA]</scope>
    <source>
        <strain evidence="2 3">DAOM196992</strain>
    </source>
</reference>
<proteinExistence type="predicted"/>